<dbReference type="Proteomes" id="UP000440096">
    <property type="component" value="Unassembled WGS sequence"/>
</dbReference>
<dbReference type="PANTHER" id="PTHR43798:SF33">
    <property type="entry name" value="HYDROLASE, PUTATIVE (AFU_ORTHOLOGUE AFUA_2G14860)-RELATED"/>
    <property type="match status" value="1"/>
</dbReference>
<dbReference type="PRINTS" id="PR00412">
    <property type="entry name" value="EPOXHYDRLASE"/>
</dbReference>
<dbReference type="GO" id="GO:0016020">
    <property type="term" value="C:membrane"/>
    <property type="evidence" value="ECO:0007669"/>
    <property type="project" value="TreeGrafter"/>
</dbReference>
<comment type="caution">
    <text evidence="2">The sequence shown here is derived from an EMBL/GenBank/DDBJ whole genome shotgun (WGS) entry which is preliminary data.</text>
</comment>
<dbReference type="RefSeq" id="WP_208024380.1">
    <property type="nucleotide sequence ID" value="NZ_WMBA01000014.1"/>
</dbReference>
<dbReference type="Gene3D" id="3.40.50.1820">
    <property type="entry name" value="alpha/beta hydrolase"/>
    <property type="match status" value="1"/>
</dbReference>
<keyword evidence="2" id="KW-0378">Hydrolase</keyword>
<dbReference type="InterPro" id="IPR000073">
    <property type="entry name" value="AB_hydrolase_1"/>
</dbReference>
<dbReference type="GO" id="GO:0016787">
    <property type="term" value="F:hydrolase activity"/>
    <property type="evidence" value="ECO:0007669"/>
    <property type="project" value="UniProtKB-KW"/>
</dbReference>
<dbReference type="EMBL" id="WMBA01000014">
    <property type="protein sequence ID" value="MTD54665.1"/>
    <property type="molecule type" value="Genomic_DNA"/>
</dbReference>
<dbReference type="InterPro" id="IPR029058">
    <property type="entry name" value="AB_hydrolase_fold"/>
</dbReference>
<evidence type="ECO:0000313" key="2">
    <source>
        <dbReference type="EMBL" id="MTD54665.1"/>
    </source>
</evidence>
<dbReference type="AlphaFoldDB" id="A0A6N7YNU6"/>
<reference evidence="2 3" key="1">
    <citation type="submission" date="2019-11" db="EMBL/GenBank/DDBJ databases">
        <title>Draft genome of Amycolatopsis RM579.</title>
        <authorList>
            <person name="Duangmal K."/>
            <person name="Mingma R."/>
        </authorList>
    </citation>
    <scope>NUCLEOTIDE SEQUENCE [LARGE SCALE GENOMIC DNA]</scope>
    <source>
        <strain evidence="2 3">RM579</strain>
    </source>
</reference>
<dbReference type="SUPFAM" id="SSF53474">
    <property type="entry name" value="alpha/beta-Hydrolases"/>
    <property type="match status" value="1"/>
</dbReference>
<feature type="domain" description="AB hydrolase-1" evidence="1">
    <location>
        <begin position="16"/>
        <end position="227"/>
    </location>
</feature>
<keyword evidence="3" id="KW-1185">Reference proteome</keyword>
<dbReference type="InterPro" id="IPR000639">
    <property type="entry name" value="Epox_hydrolase-like"/>
</dbReference>
<protein>
    <submittedName>
        <fullName evidence="2">Alpha/beta fold hydrolase</fullName>
    </submittedName>
</protein>
<name>A0A6N7YNU6_9PSEU</name>
<sequence>MKLTVREWGTGTQIAVLVHGLFSDSTSWYRVGPALADRGYRVLAPDLRGHGRSPRGRYSPHDWAMDLLDTLPSFPALALGHSLGGLALGMVAEILRPGTVVYLDPAWRIDAPGHERNRALWSSWLKWTDQAQLQASLGPRWPEHDVRLRWDSMWRADPGVVAGLVPGGGFDLSPERASMPSLVLASDPSEFIVPEHAADLARRGLTVHTVQGSGHSYFREDADAFLALLDAWLADRTGHFTSR</sequence>
<accession>A0A6N7YNU6</accession>
<gene>
    <name evidence="2" type="ORF">GKO32_11835</name>
</gene>
<dbReference type="InterPro" id="IPR050266">
    <property type="entry name" value="AB_hydrolase_sf"/>
</dbReference>
<evidence type="ECO:0000313" key="3">
    <source>
        <dbReference type="Proteomes" id="UP000440096"/>
    </source>
</evidence>
<dbReference type="PANTHER" id="PTHR43798">
    <property type="entry name" value="MONOACYLGLYCEROL LIPASE"/>
    <property type="match status" value="1"/>
</dbReference>
<proteinExistence type="predicted"/>
<organism evidence="2 3">
    <name type="scientific">Amycolatopsis pithecellobii</name>
    <dbReference type="NCBI Taxonomy" id="664692"/>
    <lineage>
        <taxon>Bacteria</taxon>
        <taxon>Bacillati</taxon>
        <taxon>Actinomycetota</taxon>
        <taxon>Actinomycetes</taxon>
        <taxon>Pseudonocardiales</taxon>
        <taxon>Pseudonocardiaceae</taxon>
        <taxon>Amycolatopsis</taxon>
    </lineage>
</organism>
<dbReference type="Pfam" id="PF12697">
    <property type="entry name" value="Abhydrolase_6"/>
    <property type="match status" value="1"/>
</dbReference>
<evidence type="ECO:0000259" key="1">
    <source>
        <dbReference type="Pfam" id="PF12697"/>
    </source>
</evidence>